<evidence type="ECO:0000256" key="2">
    <source>
        <dbReference type="SAM" id="MobiDB-lite"/>
    </source>
</evidence>
<dbReference type="AlphaFoldDB" id="A0A9N9CR19"/>
<evidence type="ECO:0000313" key="4">
    <source>
        <dbReference type="Proteomes" id="UP000789831"/>
    </source>
</evidence>
<reference evidence="3" key="1">
    <citation type="submission" date="2021-06" db="EMBL/GenBank/DDBJ databases">
        <authorList>
            <person name="Kallberg Y."/>
            <person name="Tangrot J."/>
            <person name="Rosling A."/>
        </authorList>
    </citation>
    <scope>NUCLEOTIDE SEQUENCE</scope>
    <source>
        <strain evidence="3">MT106</strain>
    </source>
</reference>
<sequence length="265" mass="30465">MSNLAFFVMEGSSTSTLQTDNDSLREELKELRVKLCEQQEKCTELMQKVNPTHIQPIEKPLGKSKISINTTFSLNKKEGQVRRVKAYFGDLIRKSKIPPNTTYRTLETVLAENWVEAAKSRYEETFGFQEWVFREALKQKLQDRSSYYKRKNKLKAKRVEKSVVSTMTVSSDESEIEVMAVPSNEILKQTSKQRKGKEPAATTVPSDESEIEILKQTSKQRKGKEPAVPIDESEIEILKQTSKKRKGKEPAFSDPPSRRTRNKMK</sequence>
<keyword evidence="1" id="KW-0175">Coiled coil</keyword>
<proteinExistence type="predicted"/>
<feature type="coiled-coil region" evidence="1">
    <location>
        <begin position="14"/>
        <end position="41"/>
    </location>
</feature>
<protein>
    <submittedName>
        <fullName evidence="3">465_t:CDS:1</fullName>
    </submittedName>
</protein>
<accession>A0A9N9CR19</accession>
<gene>
    <name evidence="3" type="ORF">AGERDE_LOCUS9680</name>
</gene>
<evidence type="ECO:0000256" key="1">
    <source>
        <dbReference type="SAM" id="Coils"/>
    </source>
</evidence>
<name>A0A9N9CR19_9GLOM</name>
<comment type="caution">
    <text evidence="3">The sequence shown here is derived from an EMBL/GenBank/DDBJ whole genome shotgun (WGS) entry which is preliminary data.</text>
</comment>
<feature type="region of interest" description="Disordered" evidence="2">
    <location>
        <begin position="188"/>
        <end position="265"/>
    </location>
</feature>
<keyword evidence="4" id="KW-1185">Reference proteome</keyword>
<organism evidence="3 4">
    <name type="scientific">Ambispora gerdemannii</name>
    <dbReference type="NCBI Taxonomy" id="144530"/>
    <lineage>
        <taxon>Eukaryota</taxon>
        <taxon>Fungi</taxon>
        <taxon>Fungi incertae sedis</taxon>
        <taxon>Mucoromycota</taxon>
        <taxon>Glomeromycotina</taxon>
        <taxon>Glomeromycetes</taxon>
        <taxon>Archaeosporales</taxon>
        <taxon>Ambisporaceae</taxon>
        <taxon>Ambispora</taxon>
    </lineage>
</organism>
<dbReference type="EMBL" id="CAJVPL010002526">
    <property type="protein sequence ID" value="CAG8612882.1"/>
    <property type="molecule type" value="Genomic_DNA"/>
</dbReference>
<dbReference type="Proteomes" id="UP000789831">
    <property type="component" value="Unassembled WGS sequence"/>
</dbReference>
<evidence type="ECO:0000313" key="3">
    <source>
        <dbReference type="EMBL" id="CAG8612882.1"/>
    </source>
</evidence>